<dbReference type="Proteomes" id="UP000473014">
    <property type="component" value="Unassembled WGS sequence"/>
</dbReference>
<dbReference type="RefSeq" id="WP_155069186.1">
    <property type="nucleotide sequence ID" value="NZ_WIXO01000001.1"/>
</dbReference>
<evidence type="ECO:0000256" key="1">
    <source>
        <dbReference type="SAM" id="SignalP"/>
    </source>
</evidence>
<feature type="signal peptide" evidence="1">
    <location>
        <begin position="1"/>
        <end position="30"/>
    </location>
</feature>
<evidence type="ECO:0000313" key="2">
    <source>
        <dbReference type="EMBL" id="MTE17566.1"/>
    </source>
</evidence>
<accession>A0A6G2B605</accession>
<dbReference type="OrthoDB" id="3700259at2"/>
<proteinExistence type="predicted"/>
<feature type="chain" id="PRO_5039720484" description="Lipoprotein" evidence="1">
    <location>
        <begin position="31"/>
        <end position="215"/>
    </location>
</feature>
<gene>
    <name evidence="2" type="ORF">F0L17_00065</name>
</gene>
<name>A0A6G2B605_9ACTN</name>
<dbReference type="AlphaFoldDB" id="A0A6G2B605"/>
<dbReference type="InterPro" id="IPR006311">
    <property type="entry name" value="TAT_signal"/>
</dbReference>
<dbReference type="PROSITE" id="PS51318">
    <property type="entry name" value="TAT"/>
    <property type="match status" value="1"/>
</dbReference>
<dbReference type="EMBL" id="WIXO01000001">
    <property type="protein sequence ID" value="MTE17566.1"/>
    <property type="molecule type" value="Genomic_DNA"/>
</dbReference>
<reference evidence="2 3" key="1">
    <citation type="submission" date="2019-11" db="EMBL/GenBank/DDBJ databases">
        <authorList>
            <person name="Yuan L."/>
        </authorList>
    </citation>
    <scope>NUCLEOTIDE SEQUENCE [LARGE SCALE GENOMIC DNA]</scope>
    <source>
        <strain evidence="2 3">TRM43335</strain>
    </source>
</reference>
<keyword evidence="1" id="KW-0732">Signal</keyword>
<keyword evidence="3" id="KW-1185">Reference proteome</keyword>
<evidence type="ECO:0008006" key="4">
    <source>
        <dbReference type="Google" id="ProtNLM"/>
    </source>
</evidence>
<organism evidence="2 3">
    <name type="scientific">Streptomyces taklimakanensis</name>
    <dbReference type="NCBI Taxonomy" id="2569853"/>
    <lineage>
        <taxon>Bacteria</taxon>
        <taxon>Bacillati</taxon>
        <taxon>Actinomycetota</taxon>
        <taxon>Actinomycetes</taxon>
        <taxon>Kitasatosporales</taxon>
        <taxon>Streptomycetaceae</taxon>
        <taxon>Streptomyces</taxon>
    </lineage>
</organism>
<comment type="caution">
    <text evidence="2">The sequence shown here is derived from an EMBL/GenBank/DDBJ whole genome shotgun (WGS) entry which is preliminary data.</text>
</comment>
<evidence type="ECO:0000313" key="3">
    <source>
        <dbReference type="Proteomes" id="UP000473014"/>
    </source>
</evidence>
<protein>
    <recommendedName>
        <fullName evidence="4">Lipoprotein</fullName>
    </recommendedName>
</protein>
<sequence length="215" mass="22178">MSATRRGIIGGALAAPLLACLTPTASGASANPKLGRVSDAWVDLRWNKHTQDELDRLGVTVEPVAPATGNQNSGGGRVRFPVRSATGDPSVDDPGRARGTAVLEGGLVLRNPAGEFRLSDLVSSLEGETVSGEATVNGLVAALQSVFTFTVGEGRLDAVPVPSGRPMRIQVVGVPMRLTEASLEVFEATFGPSNLTTKTVLGHLTAGGVYTPPEP</sequence>